<keyword evidence="1" id="KW-0812">Transmembrane</keyword>
<protein>
    <submittedName>
        <fullName evidence="2">Uncharacterized protein</fullName>
    </submittedName>
</protein>
<gene>
    <name evidence="2" type="ORF">TM448A00282_0035</name>
    <name evidence="3" type="ORF">TM448B00260_0040</name>
</gene>
<evidence type="ECO:0000256" key="1">
    <source>
        <dbReference type="SAM" id="Phobius"/>
    </source>
</evidence>
<sequence>MADCKHWSRSRTLWFNAIVAGLVALEAGTGLLQPHLPVSLYTAVAVALPVVNAMLRVVTTQGVRA</sequence>
<reference evidence="2" key="1">
    <citation type="submission" date="2020-03" db="EMBL/GenBank/DDBJ databases">
        <title>The deep terrestrial virosphere.</title>
        <authorList>
            <person name="Holmfeldt K."/>
            <person name="Nilsson E."/>
            <person name="Simone D."/>
            <person name="Lopez-Fernandez M."/>
            <person name="Wu X."/>
            <person name="de Brujin I."/>
            <person name="Lundin D."/>
            <person name="Andersson A."/>
            <person name="Bertilsson S."/>
            <person name="Dopson M."/>
        </authorList>
    </citation>
    <scope>NUCLEOTIDE SEQUENCE</scope>
    <source>
        <strain evidence="2">TM448A00282</strain>
        <strain evidence="3">TM448B00260</strain>
    </source>
</reference>
<proteinExistence type="predicted"/>
<dbReference type="AlphaFoldDB" id="A0A6H1ZEF4"/>
<name>A0A6H1ZEF4_9ZZZZ</name>
<evidence type="ECO:0000313" key="2">
    <source>
        <dbReference type="EMBL" id="QJA45801.1"/>
    </source>
</evidence>
<evidence type="ECO:0000313" key="3">
    <source>
        <dbReference type="EMBL" id="QJH94636.1"/>
    </source>
</evidence>
<feature type="transmembrane region" description="Helical" evidence="1">
    <location>
        <begin position="38"/>
        <end position="58"/>
    </location>
</feature>
<dbReference type="EMBL" id="MT143997">
    <property type="protein sequence ID" value="QJA45801.1"/>
    <property type="molecule type" value="Genomic_DNA"/>
</dbReference>
<keyword evidence="1" id="KW-0472">Membrane</keyword>
<feature type="transmembrane region" description="Helical" evidence="1">
    <location>
        <begin position="12"/>
        <end position="32"/>
    </location>
</feature>
<dbReference type="EMBL" id="MT144603">
    <property type="protein sequence ID" value="QJH94636.1"/>
    <property type="molecule type" value="Genomic_DNA"/>
</dbReference>
<organism evidence="2">
    <name type="scientific">viral metagenome</name>
    <dbReference type="NCBI Taxonomy" id="1070528"/>
    <lineage>
        <taxon>unclassified sequences</taxon>
        <taxon>metagenomes</taxon>
        <taxon>organismal metagenomes</taxon>
    </lineage>
</organism>
<accession>A0A6H1ZEF4</accession>
<keyword evidence="1" id="KW-1133">Transmembrane helix</keyword>